<proteinExistence type="predicted"/>
<evidence type="ECO:0000313" key="2">
    <source>
        <dbReference type="EMBL" id="SBT68138.1"/>
    </source>
</evidence>
<accession>A0A1A9BG14</accession>
<dbReference type="InterPro" id="IPR029063">
    <property type="entry name" value="SAM-dependent_MTases_sf"/>
</dbReference>
<keyword evidence="2" id="KW-0489">Methyltransferase</keyword>
<dbReference type="AlphaFoldDB" id="A0A1A9BG14"/>
<reference evidence="3" key="1">
    <citation type="submission" date="2016-06" db="EMBL/GenBank/DDBJ databases">
        <authorList>
            <person name="Varghese N."/>
            <person name="Submissions Spin"/>
        </authorList>
    </citation>
    <scope>NUCLEOTIDE SEQUENCE [LARGE SCALE GENOMIC DNA]</scope>
    <source>
        <strain evidence="3">DSM 45794</strain>
    </source>
</reference>
<name>A0A1A9BG14_9ACTN</name>
<organism evidence="2 3">
    <name type="scientific">Micromonospora sediminicola</name>
    <dbReference type="NCBI Taxonomy" id="946078"/>
    <lineage>
        <taxon>Bacteria</taxon>
        <taxon>Bacillati</taxon>
        <taxon>Actinomycetota</taxon>
        <taxon>Actinomycetes</taxon>
        <taxon>Micromonosporales</taxon>
        <taxon>Micromonosporaceae</taxon>
        <taxon>Micromonospora</taxon>
    </lineage>
</organism>
<dbReference type="InterPro" id="IPR000241">
    <property type="entry name" value="RlmKL-like_Mtase"/>
</dbReference>
<protein>
    <submittedName>
        <fullName evidence="2">Methyltransferase domain-containing protein</fullName>
    </submittedName>
</protein>
<dbReference type="STRING" id="946078.GA0070622_5231"/>
<dbReference type="GO" id="GO:0032259">
    <property type="term" value="P:methylation"/>
    <property type="evidence" value="ECO:0007669"/>
    <property type="project" value="UniProtKB-KW"/>
</dbReference>
<evidence type="ECO:0000259" key="1">
    <source>
        <dbReference type="Pfam" id="PF01170"/>
    </source>
</evidence>
<feature type="domain" description="Ribosomal RNA large subunit methyltransferase K/L-like methyltransferase" evidence="1">
    <location>
        <begin position="163"/>
        <end position="287"/>
    </location>
</feature>
<dbReference type="Proteomes" id="UP000199558">
    <property type="component" value="Unassembled WGS sequence"/>
</dbReference>
<gene>
    <name evidence="2" type="ORF">GA0070622_5231</name>
</gene>
<dbReference type="GO" id="GO:0008168">
    <property type="term" value="F:methyltransferase activity"/>
    <property type="evidence" value="ECO:0007669"/>
    <property type="project" value="UniProtKB-KW"/>
</dbReference>
<keyword evidence="3" id="KW-1185">Reference proteome</keyword>
<evidence type="ECO:0000313" key="3">
    <source>
        <dbReference type="Proteomes" id="UP000199558"/>
    </source>
</evidence>
<keyword evidence="2" id="KW-0808">Transferase</keyword>
<dbReference type="EMBL" id="FLRH01000004">
    <property type="protein sequence ID" value="SBT68138.1"/>
    <property type="molecule type" value="Genomic_DNA"/>
</dbReference>
<sequence length="369" mass="39652">MTTAGAPGPRPSPFPQAGTISGVPRYALLLAPSANRVYADAAGRLTRAELEIFAGSGMLDAAPADVAAERIGGVEYLTFTAPEPGLGTRDLAHLANLSAAYALFERVGDDLLRPVPLHPLAHYDSDLITIQKYAGKTNEQFTRLLLNVTLLASAAAPRMLDGGLVVLDPLCGRGTTLNQALMYGHDGIGVERDLQDVEAYTAFLRTWLRRKRLKHTAETTSVRRDRKLVARRFEAVLSPSRDAHRAGVTQRVVVLNTDTTRSREVLRPRCADVIVTDAPYGVAHGSRTGQGLSRSPLELLSAAVPVWRELLRPGGAVGLSWNTHVAPRAAAEAVLTDAGLRVVDGPGWRDLAHRVDQAIERDVLVAVAP</sequence>
<dbReference type="Gene3D" id="3.40.50.150">
    <property type="entry name" value="Vaccinia Virus protein VP39"/>
    <property type="match status" value="1"/>
</dbReference>
<dbReference type="SUPFAM" id="SSF53335">
    <property type="entry name" value="S-adenosyl-L-methionine-dependent methyltransferases"/>
    <property type="match status" value="1"/>
</dbReference>
<dbReference type="Pfam" id="PF01170">
    <property type="entry name" value="UPF0020"/>
    <property type="match status" value="1"/>
</dbReference>